<evidence type="ECO:0000256" key="1">
    <source>
        <dbReference type="SAM" id="Phobius"/>
    </source>
</evidence>
<dbReference type="STRING" id="1122133.SAMN02745157_0715"/>
<dbReference type="EMBL" id="FQUP01000001">
    <property type="protein sequence ID" value="SHE68843.1"/>
    <property type="molecule type" value="Genomic_DNA"/>
</dbReference>
<keyword evidence="3" id="KW-1185">Reference proteome</keyword>
<name>A0A1M4VJ00_9HYPH</name>
<dbReference type="AlphaFoldDB" id="A0A1M4VJ00"/>
<evidence type="ECO:0000313" key="2">
    <source>
        <dbReference type="EMBL" id="SHE68843.1"/>
    </source>
</evidence>
<protein>
    <submittedName>
        <fullName evidence="2">Uncharacterized protein</fullName>
    </submittedName>
</protein>
<organism evidence="2 3">
    <name type="scientific">Kaistia soli DSM 19436</name>
    <dbReference type="NCBI Taxonomy" id="1122133"/>
    <lineage>
        <taxon>Bacteria</taxon>
        <taxon>Pseudomonadati</taxon>
        <taxon>Pseudomonadota</taxon>
        <taxon>Alphaproteobacteria</taxon>
        <taxon>Hyphomicrobiales</taxon>
        <taxon>Kaistiaceae</taxon>
        <taxon>Kaistia</taxon>
    </lineage>
</organism>
<sequence length="113" mass="11858">MSFPSVFGLKGMAIAIVVGAAVGGFASYKVTRAFADREIAAYKTAAVQSRLNAAKADLRIDKGARDDAAADADVIAETDRRNQEILHAPPASSGSDCDDTVGDAGARWMRSIR</sequence>
<proteinExistence type="predicted"/>
<reference evidence="2 3" key="1">
    <citation type="submission" date="2016-11" db="EMBL/GenBank/DDBJ databases">
        <authorList>
            <person name="Jaros S."/>
            <person name="Januszkiewicz K."/>
            <person name="Wedrychowicz H."/>
        </authorList>
    </citation>
    <scope>NUCLEOTIDE SEQUENCE [LARGE SCALE GENOMIC DNA]</scope>
    <source>
        <strain evidence="2 3">DSM 19436</strain>
    </source>
</reference>
<keyword evidence="1" id="KW-1133">Transmembrane helix</keyword>
<keyword evidence="1" id="KW-0812">Transmembrane</keyword>
<dbReference type="RefSeq" id="WP_073051393.1">
    <property type="nucleotide sequence ID" value="NZ_FQUP01000001.1"/>
</dbReference>
<feature type="transmembrane region" description="Helical" evidence="1">
    <location>
        <begin position="6"/>
        <end position="28"/>
    </location>
</feature>
<gene>
    <name evidence="2" type="ORF">SAMN02745157_0715</name>
</gene>
<evidence type="ECO:0000313" key="3">
    <source>
        <dbReference type="Proteomes" id="UP000184485"/>
    </source>
</evidence>
<accession>A0A1M4VJ00</accession>
<keyword evidence="1" id="KW-0472">Membrane</keyword>
<dbReference type="Proteomes" id="UP000184485">
    <property type="component" value="Unassembled WGS sequence"/>
</dbReference>